<protein>
    <submittedName>
        <fullName evidence="1">Uncharacterized protein</fullName>
    </submittedName>
</protein>
<evidence type="ECO:0000313" key="2">
    <source>
        <dbReference type="Proteomes" id="UP000673691"/>
    </source>
</evidence>
<dbReference type="PANTHER" id="PTHR15176">
    <property type="entry name" value="NEPHROCYSTIN"/>
    <property type="match status" value="1"/>
</dbReference>
<dbReference type="GO" id="GO:0005929">
    <property type="term" value="C:cilium"/>
    <property type="evidence" value="ECO:0007669"/>
    <property type="project" value="TreeGrafter"/>
</dbReference>
<keyword evidence="2" id="KW-1185">Reference proteome</keyword>
<dbReference type="InterPro" id="IPR039687">
    <property type="entry name" value="NPHP1"/>
</dbReference>
<reference evidence="1 2" key="1">
    <citation type="journal article" name="Sci. Rep.">
        <title>Genome-scale phylogenetic analyses confirm Olpidium as the closest living zoosporic fungus to the non-flagellated, terrestrial fungi.</title>
        <authorList>
            <person name="Chang Y."/>
            <person name="Rochon D."/>
            <person name="Sekimoto S."/>
            <person name="Wang Y."/>
            <person name="Chovatia M."/>
            <person name="Sandor L."/>
            <person name="Salamov A."/>
            <person name="Grigoriev I.V."/>
            <person name="Stajich J.E."/>
            <person name="Spatafora J.W."/>
        </authorList>
    </citation>
    <scope>NUCLEOTIDE SEQUENCE [LARGE SCALE GENOMIC DNA]</scope>
    <source>
        <strain evidence="1">S191</strain>
    </source>
</reference>
<comment type="caution">
    <text evidence="1">The sequence shown here is derived from an EMBL/GenBank/DDBJ whole genome shotgun (WGS) entry which is preliminary data.</text>
</comment>
<organism evidence="1 2">
    <name type="scientific">Olpidium bornovanus</name>
    <dbReference type="NCBI Taxonomy" id="278681"/>
    <lineage>
        <taxon>Eukaryota</taxon>
        <taxon>Fungi</taxon>
        <taxon>Fungi incertae sedis</taxon>
        <taxon>Olpidiomycota</taxon>
        <taxon>Olpidiomycotina</taxon>
        <taxon>Olpidiomycetes</taxon>
        <taxon>Olpidiales</taxon>
        <taxon>Olpidiaceae</taxon>
        <taxon>Olpidium</taxon>
    </lineage>
</organism>
<name>A0A8H7ZUT9_9FUNG</name>
<dbReference type="PANTHER" id="PTHR15176:SF1">
    <property type="entry name" value="NEPHROCYSTIN-1"/>
    <property type="match status" value="1"/>
</dbReference>
<proteinExistence type="predicted"/>
<dbReference type="Proteomes" id="UP000673691">
    <property type="component" value="Unassembled WGS sequence"/>
</dbReference>
<dbReference type="EMBL" id="JAEFCI010006640">
    <property type="protein sequence ID" value="KAG5459559.1"/>
    <property type="molecule type" value="Genomic_DNA"/>
</dbReference>
<sequence>MAPKWAPDDEVGPPSLYGSGSIYAARVSGAAPGSLDTPYLARWTKRLQSTDMLDFFEHMPRGCRPSTLARISHEGRFDAAARLAPRANTDGIGFKDLFLDEKKPKVLRTNDVDFNLCVLFELCVALCIGNATDGSVDTGETSCGWGVLPLYAADGSPVEKKTYDVKLYGGTPYESDVELGGPVGKRGIWETLTNANRTPMLSIRLWSLGKSAMKRIKCGFCAALADLRTGNLSRERSLLPETLITFLAYVPALAYYRQLQADAILVGKDEEPDLQVKCSPALAVLERIVDQWDLMRELIITWDLESRKIRRRDRVREERMPHVSALGRMRGG</sequence>
<gene>
    <name evidence="1" type="ORF">BJ554DRAFT_24</name>
</gene>
<accession>A0A8H7ZUT9</accession>
<dbReference type="AlphaFoldDB" id="A0A8H7ZUT9"/>
<evidence type="ECO:0000313" key="1">
    <source>
        <dbReference type="EMBL" id="KAG5459559.1"/>
    </source>
</evidence>
<dbReference type="GO" id="GO:0005737">
    <property type="term" value="C:cytoplasm"/>
    <property type="evidence" value="ECO:0007669"/>
    <property type="project" value="TreeGrafter"/>
</dbReference>
<dbReference type="OrthoDB" id="5340910at2759"/>